<dbReference type="InterPro" id="IPR036514">
    <property type="entry name" value="SGNH_hydro_sf"/>
</dbReference>
<reference evidence="1" key="1">
    <citation type="journal article" date="2015" name="Proc. Natl. Acad. Sci. U.S.A.">
        <title>Multiplexed metagenome mining using short DNA sequence tags facilitates targeted discovery of epoxyketone proteasome inhibitors.</title>
        <authorList>
            <person name="Owen J.G."/>
            <person name="Charlop-Powers Z."/>
            <person name="Smith A.G."/>
            <person name="Ternei M.A."/>
            <person name="Calle P.Y."/>
            <person name="Reddy B.V."/>
            <person name="Montiel D."/>
            <person name="Brady S.F."/>
        </authorList>
    </citation>
    <scope>NUCLEOTIDE SEQUENCE</scope>
</reference>
<dbReference type="EMBL" id="KP830089">
    <property type="protein sequence ID" value="AKA59385.1"/>
    <property type="molecule type" value="Genomic_DNA"/>
</dbReference>
<sequence length="327" mass="36880">MRQYAEKFDDRGEIRWMPYLMYFHPVDHRSAVVNTDALGFRIAEGPQAPASAGSQVPGGPVNIIAGSSTVFGIGASSDSATLASRLWHLQGADRPWLNFGGRSHNSVQELLLFTLYRHLVPQIDQIVLFSGFNDLGLARLPQWMQGDDGAFFNCQEFYEQLDELKVRQRRASGLSRRKARHTVDRDKSEPAVPDLETQMNAATDRTMRHLDNWRLLAEGLGVRLTYVLQPLAPWVRERPAPQEALIFGELDEVSNFGEAYGDIARLDVGRRYAEHLSLGCQKLGVRFLDMNPLLGRTADADEWLFVDRIHFTDHGHDVVARLLDANL</sequence>
<accession>A0A0E3JRL0</accession>
<evidence type="ECO:0008006" key="2">
    <source>
        <dbReference type="Google" id="ProtNLM"/>
    </source>
</evidence>
<name>A0A0E3JRL0_9BACT</name>
<organism evidence="1">
    <name type="scientific">uncultured bacterium AB_9</name>
    <dbReference type="NCBI Taxonomy" id="1630012"/>
    <lineage>
        <taxon>Bacteria</taxon>
        <taxon>environmental samples</taxon>
    </lineage>
</organism>
<protein>
    <recommendedName>
        <fullName evidence="2">SGNH hydrolase-type esterase domain-containing protein</fullName>
    </recommendedName>
</protein>
<dbReference type="SUPFAM" id="SSF52266">
    <property type="entry name" value="SGNH hydrolase"/>
    <property type="match status" value="1"/>
</dbReference>
<proteinExistence type="predicted"/>
<dbReference type="Gene3D" id="3.40.50.1110">
    <property type="entry name" value="SGNH hydrolase"/>
    <property type="match status" value="1"/>
</dbReference>
<evidence type="ECO:0000313" key="1">
    <source>
        <dbReference type="EMBL" id="AKA59385.1"/>
    </source>
</evidence>
<dbReference type="AlphaFoldDB" id="A0A0E3JRL0"/>